<dbReference type="GO" id="GO:0007166">
    <property type="term" value="P:cell surface receptor signaling pathway"/>
    <property type="evidence" value="ECO:0007669"/>
    <property type="project" value="InterPro"/>
</dbReference>
<feature type="transmembrane region" description="Helical" evidence="8">
    <location>
        <begin position="820"/>
        <end position="843"/>
    </location>
</feature>
<evidence type="ECO:0000313" key="12">
    <source>
        <dbReference type="Proteomes" id="UP000694845"/>
    </source>
</evidence>
<evidence type="ECO:0000259" key="11">
    <source>
        <dbReference type="PROSITE" id="PS50261"/>
    </source>
</evidence>
<dbReference type="InterPro" id="IPR000203">
    <property type="entry name" value="GPS"/>
</dbReference>
<dbReference type="GO" id="GO:0007189">
    <property type="term" value="P:adenylate cyclase-activating G protein-coupled receptor signaling pathway"/>
    <property type="evidence" value="ECO:0007669"/>
    <property type="project" value="TreeGrafter"/>
</dbReference>
<keyword evidence="5 8" id="KW-0472">Membrane</keyword>
<reference evidence="13" key="1">
    <citation type="submission" date="2025-08" db="UniProtKB">
        <authorList>
            <consortium name="RefSeq"/>
        </authorList>
    </citation>
    <scope>IDENTIFICATION</scope>
</reference>
<feature type="transmembrane region" description="Helical" evidence="8">
    <location>
        <begin position="611"/>
        <end position="633"/>
    </location>
</feature>
<dbReference type="Pfam" id="PF00002">
    <property type="entry name" value="7tm_2"/>
    <property type="match status" value="1"/>
</dbReference>
<feature type="domain" description="GAIN-B" evidence="10">
    <location>
        <begin position="460"/>
        <end position="601"/>
    </location>
</feature>
<dbReference type="PRINTS" id="PR00249">
    <property type="entry name" value="GPCRSECRETIN"/>
</dbReference>
<evidence type="ECO:0000256" key="9">
    <source>
        <dbReference type="SAM" id="SignalP"/>
    </source>
</evidence>
<comment type="similarity">
    <text evidence="2">Belongs to the G-protein coupled receptor 2 family. Adhesion G-protein coupled receptor (ADGR) subfamily.</text>
</comment>
<dbReference type="Pfam" id="PF01825">
    <property type="entry name" value="GPS"/>
    <property type="match status" value="1"/>
</dbReference>
<dbReference type="GO" id="GO:0005886">
    <property type="term" value="C:plasma membrane"/>
    <property type="evidence" value="ECO:0007669"/>
    <property type="project" value="TreeGrafter"/>
</dbReference>
<evidence type="ECO:0000256" key="2">
    <source>
        <dbReference type="ARBA" id="ARBA00007343"/>
    </source>
</evidence>
<evidence type="ECO:0000256" key="3">
    <source>
        <dbReference type="ARBA" id="ARBA00022692"/>
    </source>
</evidence>
<keyword evidence="9" id="KW-0732">Signal</keyword>
<comment type="subcellular location">
    <subcellularLocation>
        <location evidence="1">Membrane</location>
        <topology evidence="1">Multi-pass membrane protein</topology>
    </subcellularLocation>
</comment>
<feature type="signal peptide" evidence="9">
    <location>
        <begin position="1"/>
        <end position="23"/>
    </location>
</feature>
<evidence type="ECO:0000256" key="4">
    <source>
        <dbReference type="ARBA" id="ARBA00022989"/>
    </source>
</evidence>
<dbReference type="Proteomes" id="UP000694845">
    <property type="component" value="Unplaced"/>
</dbReference>
<dbReference type="Gene3D" id="2.60.120.200">
    <property type="match status" value="1"/>
</dbReference>
<dbReference type="Gene3D" id="1.20.1070.10">
    <property type="entry name" value="Rhodopsin 7-helix transmembrane proteins"/>
    <property type="match status" value="1"/>
</dbReference>
<dbReference type="InterPro" id="IPR013320">
    <property type="entry name" value="ConA-like_dom_sf"/>
</dbReference>
<dbReference type="RefSeq" id="XP_022108615.1">
    <property type="nucleotide sequence ID" value="XM_022252923.1"/>
</dbReference>
<keyword evidence="12" id="KW-1185">Reference proteome</keyword>
<keyword evidence="7" id="KW-0325">Glycoprotein</keyword>
<evidence type="ECO:0000256" key="6">
    <source>
        <dbReference type="ARBA" id="ARBA00023157"/>
    </source>
</evidence>
<organism evidence="12 13">
    <name type="scientific">Acanthaster planci</name>
    <name type="common">Crown-of-thorns starfish</name>
    <dbReference type="NCBI Taxonomy" id="133434"/>
    <lineage>
        <taxon>Eukaryota</taxon>
        <taxon>Metazoa</taxon>
        <taxon>Echinodermata</taxon>
        <taxon>Eleutherozoa</taxon>
        <taxon>Asterozoa</taxon>
        <taxon>Asteroidea</taxon>
        <taxon>Valvatacea</taxon>
        <taxon>Valvatida</taxon>
        <taxon>Acanthasteridae</taxon>
        <taxon>Acanthaster</taxon>
    </lineage>
</organism>
<dbReference type="PANTHER" id="PTHR12011:SF471">
    <property type="entry name" value="G-PROTEIN COUPLED RECEPTORS FAMILY 2 PROFILE 2 DOMAIN-CONTAINING PROTEIN"/>
    <property type="match status" value="1"/>
</dbReference>
<keyword evidence="3 8" id="KW-0812">Transmembrane</keyword>
<dbReference type="KEGG" id="aplc:110988932"/>
<evidence type="ECO:0000256" key="8">
    <source>
        <dbReference type="SAM" id="Phobius"/>
    </source>
</evidence>
<dbReference type="SMART" id="SM00303">
    <property type="entry name" value="GPS"/>
    <property type="match status" value="1"/>
</dbReference>
<dbReference type="InterPro" id="IPR046338">
    <property type="entry name" value="GAIN_dom_sf"/>
</dbReference>
<protein>
    <submittedName>
        <fullName evidence="13">Uncharacterized protein LOC110988932 isoform X1</fullName>
    </submittedName>
</protein>
<feature type="chain" id="PRO_5034697138" evidence="9">
    <location>
        <begin position="24"/>
        <end position="891"/>
    </location>
</feature>
<dbReference type="InterPro" id="IPR017981">
    <property type="entry name" value="GPCR_2-like_7TM"/>
</dbReference>
<dbReference type="Pfam" id="PF13385">
    <property type="entry name" value="Laminin_G_3"/>
    <property type="match status" value="1"/>
</dbReference>
<name>A0A8B7ZV09_ACAPL</name>
<dbReference type="GO" id="GO:0004930">
    <property type="term" value="F:G protein-coupled receptor activity"/>
    <property type="evidence" value="ECO:0007669"/>
    <property type="project" value="InterPro"/>
</dbReference>
<dbReference type="PANTHER" id="PTHR12011">
    <property type="entry name" value="ADHESION G-PROTEIN COUPLED RECEPTOR"/>
    <property type="match status" value="1"/>
</dbReference>
<feature type="transmembrane region" description="Helical" evidence="8">
    <location>
        <begin position="675"/>
        <end position="696"/>
    </location>
</feature>
<evidence type="ECO:0000256" key="7">
    <source>
        <dbReference type="ARBA" id="ARBA00023180"/>
    </source>
</evidence>
<dbReference type="InterPro" id="IPR000832">
    <property type="entry name" value="GPCR_2_secretin-like"/>
</dbReference>
<dbReference type="FunFam" id="1.20.1070.10:FF:000058">
    <property type="entry name" value="Adhesion G protein-coupled receptor F5"/>
    <property type="match status" value="1"/>
</dbReference>
<dbReference type="AlphaFoldDB" id="A0A8B7ZV09"/>
<evidence type="ECO:0000313" key="13">
    <source>
        <dbReference type="RefSeq" id="XP_022108615.1"/>
    </source>
</evidence>
<dbReference type="PROSITE" id="PS50221">
    <property type="entry name" value="GAIN_B"/>
    <property type="match status" value="1"/>
</dbReference>
<feature type="transmembrane region" description="Helical" evidence="8">
    <location>
        <begin position="749"/>
        <end position="775"/>
    </location>
</feature>
<dbReference type="InterPro" id="IPR057244">
    <property type="entry name" value="GAIN_B"/>
</dbReference>
<dbReference type="PROSITE" id="PS50261">
    <property type="entry name" value="G_PROTEIN_RECEP_F2_4"/>
    <property type="match status" value="1"/>
</dbReference>
<dbReference type="SUPFAM" id="SSF49899">
    <property type="entry name" value="Concanavalin A-like lectins/glucanases"/>
    <property type="match status" value="1"/>
</dbReference>
<feature type="transmembrane region" description="Helical" evidence="8">
    <location>
        <begin position="708"/>
        <end position="729"/>
    </location>
</feature>
<evidence type="ECO:0000259" key="10">
    <source>
        <dbReference type="PROSITE" id="PS50221"/>
    </source>
</evidence>
<proteinExistence type="inferred from homology"/>
<feature type="transmembrane region" description="Helical" evidence="8">
    <location>
        <begin position="645"/>
        <end position="663"/>
    </location>
</feature>
<gene>
    <name evidence="13" type="primary">LOC110988932</name>
</gene>
<feature type="domain" description="G-protein coupled receptors family 2 profile 2" evidence="11">
    <location>
        <begin position="609"/>
        <end position="844"/>
    </location>
</feature>
<evidence type="ECO:0000256" key="5">
    <source>
        <dbReference type="ARBA" id="ARBA00023136"/>
    </source>
</evidence>
<feature type="transmembrane region" description="Helical" evidence="8">
    <location>
        <begin position="796"/>
        <end position="814"/>
    </location>
</feature>
<keyword evidence="6" id="KW-1015">Disulfide bond</keyword>
<sequence>MYLVLAFLISVTWIAWMLQLYGARETPPMVYQWSLGDNGTVEIRGGNSCSTATFNGGMLFPSIWGSYDVWNMVPAPDVVEDSCALQIGHCISDPVYSYIDIGDFSDTCVSDPSSCTSDGVTWSVWLKLCDKRKKRQRGITIIHSGHEEYEYSFILWYIYDDHIVCSVRDNNTELSVSVNVTAIVPISTWFQVACTFNFSKLIVEAVAVYVNGLRVPSLPVDHNTLNKFSKYRYQTGRNHLLIAPQYYYIKDISLSISNLILADGILGQDDIQNLFSCGSIDWSLRLRSLVSVPTTNNAQSIHLNCTASAITGPAIAWRVYQPKCDLWKVLHGGNDSDSLRIYNHSVSSCVLTSSLTISSYRERGYAGSVIECSASTRGTSTTKFATFTIAEVVDEPQMLLGEDATRPALQDAAVQDKGIPIEIFNNIDNKNDICGGRRIYAKEDKVITTVPLTVEEGEYQEVTAEVDGQVYVANIPGLQTAENVTLIVVVTVFKLPNNDSQLNVSSPSDQPIRFGSLVVGLDIIDIQGNVFTEFEDEPVKLTFPVLEIQDMEIPICSFRSDEDEDWLTYGCHVEGIIGNDVMCSCNHLTHFAILLQVEEVTPYTDTSLLNLITRIGLGLSIVCLSVTLFVYAFCRLTSTRIVTHANLAVALMISHITFLFIGTENPTACKAVAILLHYFLLAAFTWMALEGVFLYIKSTPTFQWKIRLPGWLLIGWGCPVGIVGTSMAVRMQSYGRAKSCWLSFDGGFVWAFLAPVLFVLIGNSVILIRLIFVFFSLRSNKKKSEAEKVKAGLRMLIVLEPLLGLPWILGLFYIDGSTIGFAYASAIVNSLQGVFVFISQCLFDKDVRQFFRSKRSRVEAINVNVESTGISTLVTATVSESVTVGRGDSVN</sequence>
<keyword evidence="4 8" id="KW-1133">Transmembrane helix</keyword>
<dbReference type="GeneID" id="110988932"/>
<dbReference type="Gene3D" id="2.60.220.50">
    <property type="match status" value="1"/>
</dbReference>
<evidence type="ECO:0000256" key="1">
    <source>
        <dbReference type="ARBA" id="ARBA00004141"/>
    </source>
</evidence>
<accession>A0A8B7ZV09</accession>
<dbReference type="OrthoDB" id="1100386at2759"/>
<dbReference type="OMA" id="NTRFITH"/>